<protein>
    <recommendedName>
        <fullName evidence="3">DUF7344 domain-containing protein</fullName>
    </recommendedName>
</protein>
<feature type="region of interest" description="Disordered" evidence="1">
    <location>
        <begin position="1"/>
        <end position="33"/>
    </location>
</feature>
<dbReference type="AlphaFoldDB" id="A0A0D6JVM4"/>
<dbReference type="EMBL" id="CSTE01000005">
    <property type="protein sequence ID" value="CQR52991.1"/>
    <property type="molecule type" value="Genomic_DNA"/>
</dbReference>
<evidence type="ECO:0000313" key="5">
    <source>
        <dbReference type="Proteomes" id="UP000198902"/>
    </source>
</evidence>
<feature type="region of interest" description="Disordered" evidence="1">
    <location>
        <begin position="107"/>
        <end position="133"/>
    </location>
</feature>
<gene>
    <name evidence="4" type="ORF">BN996_03403</name>
</gene>
<dbReference type="Pfam" id="PF24035">
    <property type="entry name" value="DUF7344"/>
    <property type="match status" value="1"/>
</dbReference>
<organism evidence="4 5">
    <name type="scientific">Haloferax massiliensis</name>
    <dbReference type="NCBI Taxonomy" id="1476858"/>
    <lineage>
        <taxon>Archaea</taxon>
        <taxon>Methanobacteriati</taxon>
        <taxon>Methanobacteriota</taxon>
        <taxon>Stenosarchaea group</taxon>
        <taxon>Halobacteria</taxon>
        <taxon>Halobacteriales</taxon>
        <taxon>Haloferacaceae</taxon>
        <taxon>Haloferax</taxon>
    </lineage>
</organism>
<dbReference type="InterPro" id="IPR055768">
    <property type="entry name" value="DUF7344"/>
</dbReference>
<feature type="domain" description="DUF7344" evidence="3">
    <location>
        <begin position="32"/>
        <end position="105"/>
    </location>
</feature>
<feature type="transmembrane region" description="Helical" evidence="2">
    <location>
        <begin position="181"/>
        <end position="199"/>
    </location>
</feature>
<keyword evidence="2" id="KW-0472">Membrane</keyword>
<proteinExistence type="predicted"/>
<sequence length="202" mass="21202">MAPSWAPTGPDDAGENTGPKLDDRPGLGGVSETRRRNTVVSLVNERSETPYTVGELTVALSAWFQDETDGMVPTDEEIHSVLYDFDLPQLDDDGRVVFDRETGRVFSPSNDGAHTVHRSARGGPDSTVGDAGESVVGSAASESTRDRVTVSRTQVVNIAVVLLGVAGVAVTASSVSPLGTAYALVPAVVVVLFFVYRALAGE</sequence>
<reference evidence="5" key="1">
    <citation type="submission" date="2015-03" db="EMBL/GenBank/DDBJ databases">
        <authorList>
            <person name="Urmite Genomes"/>
        </authorList>
    </citation>
    <scope>NUCLEOTIDE SEQUENCE [LARGE SCALE GENOMIC DNA]</scope>
    <source>
        <strain evidence="5">Arc-Hr</strain>
    </source>
</reference>
<keyword evidence="2" id="KW-1133">Transmembrane helix</keyword>
<evidence type="ECO:0000259" key="3">
    <source>
        <dbReference type="Pfam" id="PF24035"/>
    </source>
</evidence>
<keyword evidence="2" id="KW-0812">Transmembrane</keyword>
<evidence type="ECO:0000256" key="1">
    <source>
        <dbReference type="SAM" id="MobiDB-lite"/>
    </source>
</evidence>
<accession>A0A0D6JVM4</accession>
<dbReference type="Proteomes" id="UP000198902">
    <property type="component" value="Unassembled WGS sequence"/>
</dbReference>
<evidence type="ECO:0000256" key="2">
    <source>
        <dbReference type="SAM" id="Phobius"/>
    </source>
</evidence>
<feature type="transmembrane region" description="Helical" evidence="2">
    <location>
        <begin position="155"/>
        <end position="175"/>
    </location>
</feature>
<evidence type="ECO:0000313" key="4">
    <source>
        <dbReference type="EMBL" id="CQR52991.1"/>
    </source>
</evidence>
<keyword evidence="5" id="KW-1185">Reference proteome</keyword>
<name>A0A0D6JVM4_9EURY</name>